<accession>A0AAJ0X7S1</accession>
<dbReference type="Gene3D" id="3.40.50.720">
    <property type="entry name" value="NAD(P)-binding Rossmann-like Domain"/>
    <property type="match status" value="1"/>
</dbReference>
<comment type="similarity">
    <text evidence="1">Belongs to the short-chain dehydrogenases/reductases (SDR) family.</text>
</comment>
<dbReference type="SUPFAM" id="SSF51735">
    <property type="entry name" value="NAD(P)-binding Rossmann-fold domains"/>
    <property type="match status" value="1"/>
</dbReference>
<dbReference type="InterPro" id="IPR002347">
    <property type="entry name" value="SDR_fam"/>
</dbReference>
<evidence type="ECO:0000256" key="2">
    <source>
        <dbReference type="ARBA" id="ARBA00023002"/>
    </source>
</evidence>
<dbReference type="PROSITE" id="PS00061">
    <property type="entry name" value="ADH_SHORT"/>
    <property type="match status" value="1"/>
</dbReference>
<dbReference type="EMBL" id="NRSJ01000002">
    <property type="protein sequence ID" value="MBK1703369.1"/>
    <property type="molecule type" value="Genomic_DNA"/>
</dbReference>
<proteinExistence type="inferred from homology"/>
<sequence length="249" mass="26880">MDLRQQPTLITGAAAGFGRALAERLLAEGARVAALDRDRERLDQLAAAHPELLCLPCDVADPEQVEQAVATVADRFGGIHILVNNAGIMRSAPLINPLERSEPRHSLELWHQVMDVNLHGLFYVTRAVAADMVQRRARGVIVNVSSISARGNAGQSAYSAAKAGVEALTVVWAKELGRLGIRVAAIAPGFCDTTGTADALETTQLARWVDQVPLKRMGSIEEVVEALLWIMQADYFSGRVLELDGGLRL</sequence>
<evidence type="ECO:0000256" key="1">
    <source>
        <dbReference type="ARBA" id="ARBA00006484"/>
    </source>
</evidence>
<comment type="caution">
    <text evidence="4">The sequence shown here is derived from an EMBL/GenBank/DDBJ whole genome shotgun (WGS) entry which is preliminary data.</text>
</comment>
<dbReference type="Proteomes" id="UP001296776">
    <property type="component" value="Unassembled WGS sequence"/>
</dbReference>
<reference evidence="4" key="2">
    <citation type="journal article" date="2020" name="Microorganisms">
        <title>Osmotic Adaptation and Compatible Solute Biosynthesis of Phototrophic Bacteria as Revealed from Genome Analyses.</title>
        <authorList>
            <person name="Imhoff J.F."/>
            <person name="Rahn T."/>
            <person name="Kunzel S."/>
            <person name="Keller A."/>
            <person name="Neulinger S.C."/>
        </authorList>
    </citation>
    <scope>NUCLEOTIDE SEQUENCE</scope>
    <source>
        <strain evidence="4">DSM 11080</strain>
    </source>
</reference>
<name>A0AAJ0X7S1_9GAMM</name>
<dbReference type="PANTHER" id="PTHR43658:SF8">
    <property type="entry name" value="17-BETA-HYDROXYSTEROID DEHYDROGENASE 14-RELATED"/>
    <property type="match status" value="1"/>
</dbReference>
<protein>
    <recommendedName>
        <fullName evidence="3">Ketoreductase domain-containing protein</fullName>
    </recommendedName>
</protein>
<reference evidence="4" key="1">
    <citation type="submission" date="2017-08" db="EMBL/GenBank/DDBJ databases">
        <authorList>
            <person name="Imhoff J.F."/>
            <person name="Rahn T."/>
            <person name="Kuenzel S."/>
            <person name="Neulinger S.C."/>
        </authorList>
    </citation>
    <scope>NUCLEOTIDE SEQUENCE</scope>
    <source>
        <strain evidence="4">DSM 11080</strain>
    </source>
</reference>
<keyword evidence="2" id="KW-0560">Oxidoreductase</keyword>
<evidence type="ECO:0000259" key="3">
    <source>
        <dbReference type="SMART" id="SM00822"/>
    </source>
</evidence>
<dbReference type="PRINTS" id="PR00081">
    <property type="entry name" value="GDHRDH"/>
</dbReference>
<gene>
    <name evidence="4" type="ORF">CKO40_02085</name>
</gene>
<evidence type="ECO:0000313" key="4">
    <source>
        <dbReference type="EMBL" id="MBK1703369.1"/>
    </source>
</evidence>
<dbReference type="InterPro" id="IPR036291">
    <property type="entry name" value="NAD(P)-bd_dom_sf"/>
</dbReference>
<dbReference type="AlphaFoldDB" id="A0AAJ0X7S1"/>
<dbReference type="GO" id="GO:0016491">
    <property type="term" value="F:oxidoreductase activity"/>
    <property type="evidence" value="ECO:0007669"/>
    <property type="project" value="UniProtKB-KW"/>
</dbReference>
<dbReference type="SMART" id="SM00822">
    <property type="entry name" value="PKS_KR"/>
    <property type="match status" value="1"/>
</dbReference>
<dbReference type="InterPro" id="IPR057326">
    <property type="entry name" value="KR_dom"/>
</dbReference>
<keyword evidence="5" id="KW-1185">Reference proteome</keyword>
<dbReference type="RefSeq" id="WP_200344267.1">
    <property type="nucleotide sequence ID" value="NZ_NRSJ01000002.1"/>
</dbReference>
<organism evidence="4 5">
    <name type="scientific">Halochromatium glycolicum</name>
    <dbReference type="NCBI Taxonomy" id="85075"/>
    <lineage>
        <taxon>Bacteria</taxon>
        <taxon>Pseudomonadati</taxon>
        <taxon>Pseudomonadota</taxon>
        <taxon>Gammaproteobacteria</taxon>
        <taxon>Chromatiales</taxon>
        <taxon>Chromatiaceae</taxon>
        <taxon>Halochromatium</taxon>
    </lineage>
</organism>
<dbReference type="Pfam" id="PF13561">
    <property type="entry name" value="adh_short_C2"/>
    <property type="match status" value="1"/>
</dbReference>
<feature type="domain" description="Ketoreductase" evidence="3">
    <location>
        <begin position="6"/>
        <end position="211"/>
    </location>
</feature>
<dbReference type="InterPro" id="IPR020904">
    <property type="entry name" value="Sc_DH/Rdtase_CS"/>
</dbReference>
<dbReference type="FunFam" id="3.40.50.720:FF:000173">
    <property type="entry name" value="3-oxoacyl-[acyl-carrier protein] reductase"/>
    <property type="match status" value="1"/>
</dbReference>
<dbReference type="PANTHER" id="PTHR43658">
    <property type="entry name" value="SHORT-CHAIN DEHYDROGENASE/REDUCTASE"/>
    <property type="match status" value="1"/>
</dbReference>
<evidence type="ECO:0000313" key="5">
    <source>
        <dbReference type="Proteomes" id="UP001296776"/>
    </source>
</evidence>
<dbReference type="PRINTS" id="PR00080">
    <property type="entry name" value="SDRFAMILY"/>
</dbReference>